<organism evidence="1">
    <name type="scientific">Spongospora subterranea</name>
    <dbReference type="NCBI Taxonomy" id="70186"/>
    <lineage>
        <taxon>Eukaryota</taxon>
        <taxon>Sar</taxon>
        <taxon>Rhizaria</taxon>
        <taxon>Endomyxa</taxon>
        <taxon>Phytomyxea</taxon>
        <taxon>Plasmodiophorida</taxon>
        <taxon>Plasmodiophoridae</taxon>
        <taxon>Spongospora</taxon>
    </lineage>
</organism>
<name>A0A0H5QQX7_9EUKA</name>
<proteinExistence type="predicted"/>
<dbReference type="AlphaFoldDB" id="A0A0H5QQX7"/>
<reference evidence="1" key="1">
    <citation type="submission" date="2015-04" db="EMBL/GenBank/DDBJ databases">
        <title>The genome sequence of the plant pathogenic Rhizarian Plasmodiophora brassicae reveals insights in its biotrophic life cycle and the origin of chitin synthesis.</title>
        <authorList>
            <person name="Schwelm A."/>
            <person name="Fogelqvist J."/>
            <person name="Knaust A."/>
            <person name="Julke S."/>
            <person name="Lilja T."/>
            <person name="Dhandapani V."/>
            <person name="Bonilla-Rosso G."/>
            <person name="Karlsson M."/>
            <person name="Shevchenko A."/>
            <person name="Choi S.R."/>
            <person name="Kim H.G."/>
            <person name="Park J.Y."/>
            <person name="Lim Y.P."/>
            <person name="Ludwig-Muller J."/>
            <person name="Dixelius C."/>
        </authorList>
    </citation>
    <scope>NUCLEOTIDE SEQUENCE</scope>
    <source>
        <tissue evidence="1">Potato root galls</tissue>
    </source>
</reference>
<dbReference type="EMBL" id="HACM01004038">
    <property type="protein sequence ID" value="CRZ04480.1"/>
    <property type="molecule type" value="Transcribed_RNA"/>
</dbReference>
<evidence type="ECO:0000313" key="1">
    <source>
        <dbReference type="EMBL" id="CRZ04480.1"/>
    </source>
</evidence>
<accession>A0A0H5QQX7</accession>
<protein>
    <submittedName>
        <fullName evidence="1">Uncharacterized protein</fullName>
    </submittedName>
</protein>
<sequence length="142" mass="15606">MLQGTCLLLPCIGETPFSPFCQRTCVEGTYVSRSFEGRGSISPLGDPKKYGDETTAFFVTAVLGIDVITINVFGEVFRPSVMMLDSTDPAVRILVRLPLVNAFVLHHTFGKSNQWHLQSEIACQRNQLNHFGALLGSESLIS</sequence>